<dbReference type="GO" id="GO:1990904">
    <property type="term" value="C:ribonucleoprotein complex"/>
    <property type="evidence" value="ECO:0007669"/>
    <property type="project" value="InterPro"/>
</dbReference>
<evidence type="ECO:0000259" key="8">
    <source>
        <dbReference type="PROSITE" id="PS50102"/>
    </source>
</evidence>
<dbReference type="Gene3D" id="3.30.70.330">
    <property type="match status" value="3"/>
</dbReference>
<evidence type="ECO:0000256" key="4">
    <source>
        <dbReference type="ARBA" id="ARBA00022737"/>
    </source>
</evidence>
<comment type="caution">
    <text evidence="9">The sequence shown here is derived from an EMBL/GenBank/DDBJ whole genome shotgun (WGS) entry which is preliminary data.</text>
</comment>
<comment type="similarity">
    <text evidence="2 7">Belongs to the RRM elav family.</text>
</comment>
<dbReference type="InterPro" id="IPR000504">
    <property type="entry name" value="RRM_dom"/>
</dbReference>
<keyword evidence="4" id="KW-0677">Repeat</keyword>
<dbReference type="FunFam" id="3.30.70.330:FF:000006">
    <property type="entry name" value="ELAV-like 3"/>
    <property type="match status" value="1"/>
</dbReference>
<proteinExistence type="inferred from homology"/>
<evidence type="ECO:0000256" key="6">
    <source>
        <dbReference type="PROSITE-ProRule" id="PRU00176"/>
    </source>
</evidence>
<dbReference type="PROSITE" id="PS50102">
    <property type="entry name" value="RRM"/>
    <property type="match status" value="3"/>
</dbReference>
<dbReference type="CDD" id="cd12653">
    <property type="entry name" value="RRM3_HuR"/>
    <property type="match status" value="1"/>
</dbReference>
<gene>
    <name evidence="9" type="ORF">AAFF_G00298190</name>
</gene>
<reference evidence="9" key="1">
    <citation type="journal article" date="2023" name="Science">
        <title>Genome structures resolve the early diversification of teleost fishes.</title>
        <authorList>
            <person name="Parey E."/>
            <person name="Louis A."/>
            <person name="Montfort J."/>
            <person name="Bouchez O."/>
            <person name="Roques C."/>
            <person name="Iampietro C."/>
            <person name="Lluch J."/>
            <person name="Castinel A."/>
            <person name="Donnadieu C."/>
            <person name="Desvignes T."/>
            <person name="Floi Bucao C."/>
            <person name="Jouanno E."/>
            <person name="Wen M."/>
            <person name="Mejri S."/>
            <person name="Dirks R."/>
            <person name="Jansen H."/>
            <person name="Henkel C."/>
            <person name="Chen W.J."/>
            <person name="Zahm M."/>
            <person name="Cabau C."/>
            <person name="Klopp C."/>
            <person name="Thompson A.W."/>
            <person name="Robinson-Rechavi M."/>
            <person name="Braasch I."/>
            <person name="Lecointre G."/>
            <person name="Bobe J."/>
            <person name="Postlethwait J.H."/>
            <person name="Berthelot C."/>
            <person name="Roest Crollius H."/>
            <person name="Guiguen Y."/>
        </authorList>
    </citation>
    <scope>NUCLEOTIDE SEQUENCE</scope>
    <source>
        <strain evidence="9">NC1722</strain>
    </source>
</reference>
<evidence type="ECO:0000256" key="5">
    <source>
        <dbReference type="ARBA" id="ARBA00022884"/>
    </source>
</evidence>
<name>A0AAD7R9I5_9TELE</name>
<dbReference type="PANTHER" id="PTHR10352">
    <property type="entry name" value="EUKARYOTIC TRANSLATION INITIATION FACTOR 3 SUBUNIT G"/>
    <property type="match status" value="1"/>
</dbReference>
<dbReference type="SUPFAM" id="SSF54928">
    <property type="entry name" value="RNA-binding domain, RBD"/>
    <property type="match status" value="2"/>
</dbReference>
<dbReference type="AlphaFoldDB" id="A0AAD7R9I5"/>
<dbReference type="GO" id="GO:0005634">
    <property type="term" value="C:nucleus"/>
    <property type="evidence" value="ECO:0007669"/>
    <property type="project" value="UniProtKB-ARBA"/>
</dbReference>
<dbReference type="InterPro" id="IPR012677">
    <property type="entry name" value="Nucleotide-bd_a/b_plait_sf"/>
</dbReference>
<accession>A0AAD7R9I5</accession>
<evidence type="ECO:0000256" key="2">
    <source>
        <dbReference type="ARBA" id="ARBA00006266"/>
    </source>
</evidence>
<dbReference type="FunFam" id="3.30.70.330:FF:000215">
    <property type="entry name" value="ELAV-like protein"/>
    <property type="match status" value="1"/>
</dbReference>
<evidence type="ECO:0000313" key="9">
    <source>
        <dbReference type="EMBL" id="KAJ8371997.1"/>
    </source>
</evidence>
<evidence type="ECO:0000256" key="3">
    <source>
        <dbReference type="ARBA" id="ARBA00022490"/>
    </source>
</evidence>
<feature type="domain" description="RRM" evidence="8">
    <location>
        <begin position="284"/>
        <end position="362"/>
    </location>
</feature>
<keyword evidence="10" id="KW-1185">Reference proteome</keyword>
<dbReference type="FunFam" id="3.30.70.330:FF:000005">
    <property type="entry name" value="ELAV-like protein"/>
    <property type="match status" value="1"/>
</dbReference>
<evidence type="ECO:0000256" key="1">
    <source>
        <dbReference type="ARBA" id="ARBA00004496"/>
    </source>
</evidence>
<keyword evidence="5 6" id="KW-0694">RNA-binding</keyword>
<dbReference type="InterPro" id="IPR006548">
    <property type="entry name" value="ELAD_HU_SF"/>
</dbReference>
<sequence>MAVRRGHIRYLKEVYDMSNGYEDHMADEPKDAKTNLIVNYLPQSMTQDELRSLFSSIGEVESAKLIRDKVAGNQYDRNQRHSLGYGFVNYVNPSDAERAISTLNGLRLQSKTIKVSYARPSSDTIKDANLYISGLPRTMTQKDVEDMFTRYGRIINSRVLVDQATGGFPSGSAGEDVQRETVAGLSRGVAFIRFDKRAEAEDAIKDLNGQKPPGASEPITVKFAANPNQAKNSQLLSQLYHSQSRRFGGPVHHQAQRFRFSPMSVEHMGGLSGVSVPGNSTSGWCIFIYNLGQDADEGILWQMFGPFGAVTNVKVIRDFNTNKCKGFGFVTMTNYEEAAMAIASLNGYRLGDKILQVSFKTSKSHK</sequence>
<feature type="domain" description="RRM" evidence="8">
    <location>
        <begin position="34"/>
        <end position="120"/>
    </location>
</feature>
<dbReference type="EMBL" id="JAINUG010000421">
    <property type="protein sequence ID" value="KAJ8371997.1"/>
    <property type="molecule type" value="Genomic_DNA"/>
</dbReference>
<dbReference type="Pfam" id="PF00076">
    <property type="entry name" value="RRM_1"/>
    <property type="match status" value="4"/>
</dbReference>
<organism evidence="9 10">
    <name type="scientific">Aldrovandia affinis</name>
    <dbReference type="NCBI Taxonomy" id="143900"/>
    <lineage>
        <taxon>Eukaryota</taxon>
        <taxon>Metazoa</taxon>
        <taxon>Chordata</taxon>
        <taxon>Craniata</taxon>
        <taxon>Vertebrata</taxon>
        <taxon>Euteleostomi</taxon>
        <taxon>Actinopterygii</taxon>
        <taxon>Neopterygii</taxon>
        <taxon>Teleostei</taxon>
        <taxon>Notacanthiformes</taxon>
        <taxon>Halosauridae</taxon>
        <taxon>Aldrovandia</taxon>
    </lineage>
</organism>
<dbReference type="SMART" id="SM00360">
    <property type="entry name" value="RRM"/>
    <property type="match status" value="3"/>
</dbReference>
<dbReference type="NCBIfam" id="TIGR01661">
    <property type="entry name" value="ELAV_HUD_SF"/>
    <property type="match status" value="1"/>
</dbReference>
<keyword evidence="3" id="KW-0963">Cytoplasm</keyword>
<protein>
    <recommendedName>
        <fullName evidence="7">ELAV-like protein</fullName>
    </recommendedName>
</protein>
<dbReference type="GO" id="GO:0005737">
    <property type="term" value="C:cytoplasm"/>
    <property type="evidence" value="ECO:0007669"/>
    <property type="project" value="UniProtKB-SubCell"/>
</dbReference>
<dbReference type="PRINTS" id="PR00961">
    <property type="entry name" value="HUDSXLRNA"/>
</dbReference>
<evidence type="ECO:0000313" key="10">
    <source>
        <dbReference type="Proteomes" id="UP001221898"/>
    </source>
</evidence>
<evidence type="ECO:0000256" key="7">
    <source>
        <dbReference type="RuleBase" id="RU361281"/>
    </source>
</evidence>
<dbReference type="InterPro" id="IPR002343">
    <property type="entry name" value="Hud_Sxl_RNA"/>
</dbReference>
<dbReference type="Proteomes" id="UP001221898">
    <property type="component" value="Unassembled WGS sequence"/>
</dbReference>
<dbReference type="GO" id="GO:0003730">
    <property type="term" value="F:mRNA 3'-UTR binding"/>
    <property type="evidence" value="ECO:0007669"/>
    <property type="project" value="UniProtKB-ARBA"/>
</dbReference>
<feature type="domain" description="RRM" evidence="8">
    <location>
        <begin position="128"/>
        <end position="226"/>
    </location>
</feature>
<dbReference type="InterPro" id="IPR035979">
    <property type="entry name" value="RBD_domain_sf"/>
</dbReference>
<comment type="subcellular location">
    <subcellularLocation>
        <location evidence="1">Cytoplasm</location>
    </subcellularLocation>
</comment>